<dbReference type="HOGENOM" id="CLU_057494_0_0_0"/>
<dbReference type="eggNOG" id="COG1331">
    <property type="taxonomic scope" value="Bacteria"/>
</dbReference>
<organism evidence="1 2">
    <name type="scientific">Koribacter versatilis (strain Ellin345)</name>
    <dbReference type="NCBI Taxonomy" id="204669"/>
    <lineage>
        <taxon>Bacteria</taxon>
        <taxon>Pseudomonadati</taxon>
        <taxon>Acidobacteriota</taxon>
        <taxon>Terriglobia</taxon>
        <taxon>Terriglobales</taxon>
        <taxon>Candidatus Korobacteraceae</taxon>
        <taxon>Candidatus Korobacter</taxon>
    </lineage>
</organism>
<dbReference type="EMBL" id="CP000360">
    <property type="protein sequence ID" value="ABF41590.1"/>
    <property type="molecule type" value="Genomic_DNA"/>
</dbReference>
<dbReference type="KEGG" id="aba:Acid345_2589"/>
<evidence type="ECO:0000313" key="2">
    <source>
        <dbReference type="Proteomes" id="UP000002432"/>
    </source>
</evidence>
<dbReference type="RefSeq" id="WP_011523391.1">
    <property type="nucleotide sequence ID" value="NC_008009.1"/>
</dbReference>
<protein>
    <recommendedName>
        <fullName evidence="3">Delta-aminolevulinic acid dehydratase</fullName>
    </recommendedName>
</protein>
<dbReference type="AlphaFoldDB" id="Q1ING0"/>
<dbReference type="SUPFAM" id="SSF48239">
    <property type="entry name" value="Terpenoid cyclases/Protein prenyltransferases"/>
    <property type="match status" value="1"/>
</dbReference>
<dbReference type="InterPro" id="IPR008930">
    <property type="entry name" value="Terpenoid_cyclase/PrenylTrfase"/>
</dbReference>
<gene>
    <name evidence="1" type="ordered locus">Acid345_2589</name>
</gene>
<evidence type="ECO:0000313" key="1">
    <source>
        <dbReference type="EMBL" id="ABF41590.1"/>
    </source>
</evidence>
<accession>Q1ING0</accession>
<dbReference type="Proteomes" id="UP000002432">
    <property type="component" value="Chromosome"/>
</dbReference>
<dbReference type="Gene3D" id="1.50.10.20">
    <property type="match status" value="1"/>
</dbReference>
<proteinExistence type="predicted"/>
<evidence type="ECO:0008006" key="3">
    <source>
        <dbReference type="Google" id="ProtNLM"/>
    </source>
</evidence>
<reference evidence="1 2" key="1">
    <citation type="journal article" date="2009" name="Appl. Environ. Microbiol.">
        <title>Three genomes from the phylum Acidobacteria provide insight into the lifestyles of these microorganisms in soils.</title>
        <authorList>
            <person name="Ward N.L."/>
            <person name="Challacombe J.F."/>
            <person name="Janssen P.H."/>
            <person name="Henrissat B."/>
            <person name="Coutinho P.M."/>
            <person name="Wu M."/>
            <person name="Xie G."/>
            <person name="Haft D.H."/>
            <person name="Sait M."/>
            <person name="Badger J."/>
            <person name="Barabote R.D."/>
            <person name="Bradley B."/>
            <person name="Brettin T.S."/>
            <person name="Brinkac L.M."/>
            <person name="Bruce D."/>
            <person name="Creasy T."/>
            <person name="Daugherty S.C."/>
            <person name="Davidsen T.M."/>
            <person name="DeBoy R.T."/>
            <person name="Detter J.C."/>
            <person name="Dodson R.J."/>
            <person name="Durkin A.S."/>
            <person name="Ganapathy A."/>
            <person name="Gwinn-Giglio M."/>
            <person name="Han C.S."/>
            <person name="Khouri H."/>
            <person name="Kiss H."/>
            <person name="Kothari S.P."/>
            <person name="Madupu R."/>
            <person name="Nelson K.E."/>
            <person name="Nelson W.C."/>
            <person name="Paulsen I."/>
            <person name="Penn K."/>
            <person name="Ren Q."/>
            <person name="Rosovitz M.J."/>
            <person name="Selengut J.D."/>
            <person name="Shrivastava S."/>
            <person name="Sullivan S.A."/>
            <person name="Tapia R."/>
            <person name="Thompson L.S."/>
            <person name="Watkins K.L."/>
            <person name="Yang Q."/>
            <person name="Yu C."/>
            <person name="Zafar N."/>
            <person name="Zhou L."/>
            <person name="Kuske C.R."/>
        </authorList>
    </citation>
    <scope>NUCLEOTIDE SEQUENCE [LARGE SCALE GENOMIC DNA]</scope>
    <source>
        <strain evidence="1 2">Ellin345</strain>
    </source>
</reference>
<dbReference type="OrthoDB" id="9788790at2"/>
<keyword evidence="2" id="KW-1185">Reference proteome</keyword>
<dbReference type="EnsemblBacteria" id="ABF41590">
    <property type="protein sequence ID" value="ABF41590"/>
    <property type="gene ID" value="Acid345_2589"/>
</dbReference>
<name>Q1ING0_KORVE</name>
<sequence>MNAARLPAPSVTEFDSPILALHHWLRERNYAGHEPYDLLNSPLLRKWAVHQPFATLFIQGGKRIGGVHLRQWLHVPPSHNPKALALVLSAFCDLARSGWFSRRHAEHVRNLLLELRSPHESDFCWGYDWHYVSLRGARMPAFSPNSVVTVFCAHALLDFANIYQDEESKAIAHSATNWLATRLNRSTDTDTGLCLSYTPNDHTRIFNNSALAGALFARIASDSRLPQYGSLARRIMEYLGNGQAKDGSWTYGVARSQQWIDTFHTGYNLCALLEYQQLTGDTSFSQALARGYDFYCSHFFCPDGAPRYFHNRTYPIDIHSCSQAILTLCAFAELDPDALSRAEQIARWTIQHLRNSDGSFGYQIHPHRVDRTPYIRWSQAWMLRALARLRLTIGGE</sequence>
<dbReference type="STRING" id="204669.Acid345_2589"/>